<gene>
    <name evidence="1" type="ORF">DYB26_015751</name>
</gene>
<proteinExistence type="predicted"/>
<dbReference type="EMBL" id="QUTF01007749">
    <property type="protein sequence ID" value="RHZ39347.1"/>
    <property type="molecule type" value="Genomic_DNA"/>
</dbReference>
<accession>A0A418FWU5</accession>
<name>A0A418FWU5_APHAT</name>
<protein>
    <recommendedName>
        <fullName evidence="3">EF-hand domain-containing protein</fullName>
    </recommendedName>
</protein>
<organism evidence="1 2">
    <name type="scientific">Aphanomyces astaci</name>
    <name type="common">Crayfish plague agent</name>
    <dbReference type="NCBI Taxonomy" id="112090"/>
    <lineage>
        <taxon>Eukaryota</taxon>
        <taxon>Sar</taxon>
        <taxon>Stramenopiles</taxon>
        <taxon>Oomycota</taxon>
        <taxon>Saprolegniomycetes</taxon>
        <taxon>Saprolegniales</taxon>
        <taxon>Verrucalvaceae</taxon>
        <taxon>Aphanomyces</taxon>
    </lineage>
</organism>
<evidence type="ECO:0000313" key="2">
    <source>
        <dbReference type="Proteomes" id="UP000286510"/>
    </source>
</evidence>
<dbReference type="Proteomes" id="UP000286510">
    <property type="component" value="Unassembled WGS sequence"/>
</dbReference>
<evidence type="ECO:0008006" key="3">
    <source>
        <dbReference type="Google" id="ProtNLM"/>
    </source>
</evidence>
<dbReference type="AlphaFoldDB" id="A0A418FWU5"/>
<comment type="caution">
    <text evidence="1">The sequence shown here is derived from an EMBL/GenBank/DDBJ whole genome shotgun (WGS) entry which is preliminary data.</text>
</comment>
<dbReference type="VEuPathDB" id="FungiDB:H257_14363"/>
<evidence type="ECO:0000313" key="1">
    <source>
        <dbReference type="EMBL" id="RHZ39347.1"/>
    </source>
</evidence>
<feature type="non-terminal residue" evidence="1">
    <location>
        <position position="212"/>
    </location>
</feature>
<reference evidence="1 2" key="1">
    <citation type="submission" date="2018-08" db="EMBL/GenBank/DDBJ databases">
        <title>Aphanomyces genome sequencing and annotation.</title>
        <authorList>
            <person name="Minardi D."/>
            <person name="Oidtmann B."/>
            <person name="Van Der Giezen M."/>
            <person name="Studholme D.J."/>
        </authorList>
    </citation>
    <scope>NUCLEOTIDE SEQUENCE [LARGE SCALE GENOMIC DNA]</scope>
    <source>
        <strain evidence="1 2">FDL457</strain>
    </source>
</reference>
<sequence>MKGCNLNERSQAKVFDPMEPGGDYMLDCADPYDNMIATELLRLATLKKGCFFAKLDAKPSRDAPKKLTQSIKLVRKEATRPVPAKGAKTLLDLTFHDIDTNDAGVITLAELHGVLDCRKYADVAAQVPILEAAVQSLESRLSVPNTPSMLQYHALEMQIHTLTQKHAIRETELHVLLQNATQSSKMEVMQLKQRHEQAMAVKRAEIASFQAQ</sequence>